<reference evidence="14" key="1">
    <citation type="journal article" date="2013" name="Genetics">
        <title>The draft genome and transcriptome of Panagrellus redivivus are shaped by the harsh demands of a free-living lifestyle.</title>
        <authorList>
            <person name="Srinivasan J."/>
            <person name="Dillman A.R."/>
            <person name="Macchietto M.G."/>
            <person name="Heikkinen L."/>
            <person name="Lakso M."/>
            <person name="Fracchia K.M."/>
            <person name="Antoshechkin I."/>
            <person name="Mortazavi A."/>
            <person name="Wong G."/>
            <person name="Sternberg P.W."/>
        </authorList>
    </citation>
    <scope>NUCLEOTIDE SEQUENCE [LARGE SCALE GENOMIC DNA]</scope>
    <source>
        <strain evidence="14">MT8872</strain>
    </source>
</reference>
<evidence type="ECO:0000256" key="10">
    <source>
        <dbReference type="ARBA" id="ARBA00049007"/>
    </source>
</evidence>
<evidence type="ECO:0000256" key="9">
    <source>
        <dbReference type="ARBA" id="ARBA00047630"/>
    </source>
</evidence>
<keyword evidence="8 12" id="KW-0718">Serine biosynthesis</keyword>
<evidence type="ECO:0000256" key="11">
    <source>
        <dbReference type="RuleBase" id="RU004504"/>
    </source>
</evidence>
<evidence type="ECO:0000256" key="1">
    <source>
        <dbReference type="ARBA" id="ARBA00001933"/>
    </source>
</evidence>
<dbReference type="GO" id="GO:0004648">
    <property type="term" value="F:O-phospho-L-serine:2-oxoglutarate aminotransferase activity"/>
    <property type="evidence" value="ECO:0007669"/>
    <property type="project" value="UniProtKB-EC"/>
</dbReference>
<dbReference type="NCBIfam" id="TIGR01364">
    <property type="entry name" value="serC_1"/>
    <property type="match status" value="1"/>
</dbReference>
<dbReference type="GO" id="GO:0030170">
    <property type="term" value="F:pyridoxal phosphate binding"/>
    <property type="evidence" value="ECO:0007669"/>
    <property type="project" value="TreeGrafter"/>
</dbReference>
<evidence type="ECO:0000256" key="12">
    <source>
        <dbReference type="RuleBase" id="RU004505"/>
    </source>
</evidence>
<evidence type="ECO:0000313" key="15">
    <source>
        <dbReference type="WBParaSite" id="Pan_g18303.t1"/>
    </source>
</evidence>
<name>A0A7E4V9P8_PANRE</name>
<dbReference type="InterPro" id="IPR015422">
    <property type="entry name" value="PyrdxlP-dep_Trfase_small"/>
</dbReference>
<dbReference type="GO" id="GO:0005737">
    <property type="term" value="C:cytoplasm"/>
    <property type="evidence" value="ECO:0007669"/>
    <property type="project" value="TreeGrafter"/>
</dbReference>
<evidence type="ECO:0000256" key="6">
    <source>
        <dbReference type="ARBA" id="ARBA00022679"/>
    </source>
</evidence>
<dbReference type="UniPathway" id="UPA00244">
    <property type="reaction ID" value="UER00311"/>
</dbReference>
<reference evidence="15" key="2">
    <citation type="submission" date="2020-10" db="UniProtKB">
        <authorList>
            <consortium name="WormBaseParasite"/>
        </authorList>
    </citation>
    <scope>IDENTIFICATION</scope>
</reference>
<dbReference type="EC" id="2.6.1.52" evidence="12"/>
<dbReference type="Pfam" id="PF00266">
    <property type="entry name" value="Aminotran_5"/>
    <property type="match status" value="1"/>
</dbReference>
<organism evidence="14 15">
    <name type="scientific">Panagrellus redivivus</name>
    <name type="common">Microworm</name>
    <dbReference type="NCBI Taxonomy" id="6233"/>
    <lineage>
        <taxon>Eukaryota</taxon>
        <taxon>Metazoa</taxon>
        <taxon>Ecdysozoa</taxon>
        <taxon>Nematoda</taxon>
        <taxon>Chromadorea</taxon>
        <taxon>Rhabditida</taxon>
        <taxon>Tylenchina</taxon>
        <taxon>Panagrolaimomorpha</taxon>
        <taxon>Panagrolaimoidea</taxon>
        <taxon>Panagrolaimidae</taxon>
        <taxon>Panagrellus</taxon>
    </lineage>
</organism>
<evidence type="ECO:0000256" key="5">
    <source>
        <dbReference type="ARBA" id="ARBA00022605"/>
    </source>
</evidence>
<dbReference type="Proteomes" id="UP000492821">
    <property type="component" value="Unassembled WGS sequence"/>
</dbReference>
<dbReference type="UniPathway" id="UPA00135">
    <property type="reaction ID" value="UER00197"/>
</dbReference>
<dbReference type="InterPro" id="IPR022278">
    <property type="entry name" value="Pser_aminoTfrase"/>
</dbReference>
<proteinExistence type="inferred from homology"/>
<comment type="cofactor">
    <cofactor evidence="1 11">
        <name>pyridoxal 5'-phosphate</name>
        <dbReference type="ChEBI" id="CHEBI:597326"/>
    </cofactor>
</comment>
<evidence type="ECO:0000256" key="4">
    <source>
        <dbReference type="ARBA" id="ARBA00022576"/>
    </source>
</evidence>
<dbReference type="PIRSF" id="PIRSF000525">
    <property type="entry name" value="SerC"/>
    <property type="match status" value="1"/>
</dbReference>
<dbReference type="Gene3D" id="3.90.1150.10">
    <property type="entry name" value="Aspartate Aminotransferase, domain 1"/>
    <property type="match status" value="1"/>
</dbReference>
<dbReference type="GO" id="GO:0006564">
    <property type="term" value="P:L-serine biosynthetic process"/>
    <property type="evidence" value="ECO:0007669"/>
    <property type="project" value="UniProtKB-KW"/>
</dbReference>
<accession>A0A7E4V9P8</accession>
<dbReference type="FunFam" id="3.90.1150.10:FF:000006">
    <property type="entry name" value="Phosphoserine aminotransferase"/>
    <property type="match status" value="1"/>
</dbReference>
<dbReference type="InterPro" id="IPR015424">
    <property type="entry name" value="PyrdxlP-dep_Trfase"/>
</dbReference>
<feature type="domain" description="Aminotransferase class V" evidence="13">
    <location>
        <begin position="7"/>
        <end position="358"/>
    </location>
</feature>
<dbReference type="InterPro" id="IPR020578">
    <property type="entry name" value="Aminotrans_V_PyrdxlP_BS"/>
</dbReference>
<evidence type="ECO:0000259" key="13">
    <source>
        <dbReference type="Pfam" id="PF00266"/>
    </source>
</evidence>
<evidence type="ECO:0000256" key="7">
    <source>
        <dbReference type="ARBA" id="ARBA00022898"/>
    </source>
</evidence>
<dbReference type="NCBIfam" id="NF003764">
    <property type="entry name" value="PRK05355.1"/>
    <property type="match status" value="1"/>
</dbReference>
<protein>
    <recommendedName>
        <fullName evidence="12">Phosphoserine aminotransferase</fullName>
        <ecNumber evidence="12">2.6.1.52</ecNumber>
    </recommendedName>
</protein>
<dbReference type="AlphaFoldDB" id="A0A7E4V9P8"/>
<evidence type="ECO:0000256" key="8">
    <source>
        <dbReference type="ARBA" id="ARBA00023299"/>
    </source>
</evidence>
<dbReference type="WBParaSite" id="Pan_g18303.t1">
    <property type="protein sequence ID" value="Pan_g18303.t1"/>
    <property type="gene ID" value="Pan_g18303"/>
</dbReference>
<dbReference type="InterPro" id="IPR015421">
    <property type="entry name" value="PyrdxlP-dep_Trfase_major"/>
</dbReference>
<sequence>MTGKRVINFGAGPAKIPETVMEQAEREFRNFNGTGIGVAETSHRSAQFTELLNSTKKLFVEELHIPSNYEVLFLHGGGTGQFAGVPLNLSAFSKNKEQPTADYIVTGAWSGKAVDEAKKFIHVNKVFEPTKPYTGPPVVDTWKRDPDAAYLYYCANETVHGIEFPKAPETLPGVPLVADVSSNFISKRFDFTDHGIVLGGAQKNLGTAGLTVAIVRQDLIGKEQPITPGILSYAEMLKNNSVYNTPSTFSIYITKLVLEWIRENGGVDGLAERNQAKADLLYQAIDNSDGFYSNNIVPEYRSRMNIPFRVGGGDADLEAAFIKEATAAGMLCLKGHRSVGGIRASIYNSVTLDEVQVLVDFMAEFKAKH</sequence>
<evidence type="ECO:0000256" key="3">
    <source>
        <dbReference type="ARBA" id="ARBA00006904"/>
    </source>
</evidence>
<comment type="similarity">
    <text evidence="3">Belongs to the class-V pyridoxal-phosphate-dependent aminotransferase family. SerC subfamily.</text>
</comment>
<dbReference type="InterPro" id="IPR000192">
    <property type="entry name" value="Aminotrans_V_dom"/>
</dbReference>
<comment type="catalytic activity">
    <reaction evidence="10 12">
        <text>O-phospho-L-serine + 2-oxoglutarate = 3-phosphooxypyruvate + L-glutamate</text>
        <dbReference type="Rhea" id="RHEA:14329"/>
        <dbReference type="ChEBI" id="CHEBI:16810"/>
        <dbReference type="ChEBI" id="CHEBI:18110"/>
        <dbReference type="ChEBI" id="CHEBI:29985"/>
        <dbReference type="ChEBI" id="CHEBI:57524"/>
        <dbReference type="EC" id="2.6.1.52"/>
    </reaction>
</comment>
<dbReference type="PANTHER" id="PTHR43247">
    <property type="entry name" value="PHOSPHOSERINE AMINOTRANSFERASE"/>
    <property type="match status" value="1"/>
</dbReference>
<dbReference type="PROSITE" id="PS00595">
    <property type="entry name" value="AA_TRANSFER_CLASS_5"/>
    <property type="match status" value="1"/>
</dbReference>
<dbReference type="PANTHER" id="PTHR43247:SF1">
    <property type="entry name" value="PHOSPHOSERINE AMINOTRANSFERASE"/>
    <property type="match status" value="1"/>
</dbReference>
<keyword evidence="14" id="KW-1185">Reference proteome</keyword>
<keyword evidence="6 12" id="KW-0808">Transferase</keyword>
<keyword evidence="5 12" id="KW-0028">Amino-acid biosynthesis</keyword>
<dbReference type="HAMAP" id="MF_00160">
    <property type="entry name" value="SerC_aminotrans_5"/>
    <property type="match status" value="1"/>
</dbReference>
<evidence type="ECO:0000256" key="2">
    <source>
        <dbReference type="ARBA" id="ARBA00005099"/>
    </source>
</evidence>
<comment type="catalytic activity">
    <reaction evidence="9">
        <text>4-(phosphooxy)-L-threonine + 2-oxoglutarate = (R)-3-hydroxy-2-oxo-4-phosphooxybutanoate + L-glutamate</text>
        <dbReference type="Rhea" id="RHEA:16573"/>
        <dbReference type="ChEBI" id="CHEBI:16810"/>
        <dbReference type="ChEBI" id="CHEBI:29985"/>
        <dbReference type="ChEBI" id="CHEBI:58452"/>
        <dbReference type="ChEBI" id="CHEBI:58538"/>
        <dbReference type="EC" id="2.6.1.52"/>
    </reaction>
</comment>
<dbReference type="FunFam" id="3.40.640.10:FF:000010">
    <property type="entry name" value="Phosphoserine aminotransferase"/>
    <property type="match status" value="1"/>
</dbReference>
<dbReference type="SUPFAM" id="SSF53383">
    <property type="entry name" value="PLP-dependent transferases"/>
    <property type="match status" value="1"/>
</dbReference>
<evidence type="ECO:0000313" key="14">
    <source>
        <dbReference type="Proteomes" id="UP000492821"/>
    </source>
</evidence>
<dbReference type="Gene3D" id="3.40.640.10">
    <property type="entry name" value="Type I PLP-dependent aspartate aminotransferase-like (Major domain)"/>
    <property type="match status" value="1"/>
</dbReference>
<keyword evidence="4 12" id="KW-0032">Aminotransferase</keyword>
<comment type="pathway">
    <text evidence="2 12">Amino-acid biosynthesis; L-serine biosynthesis; L-serine from 3-phospho-D-glycerate: step 2/3.</text>
</comment>
<keyword evidence="7" id="KW-0663">Pyridoxal phosphate</keyword>